<dbReference type="Proteomes" id="UP001286456">
    <property type="component" value="Unassembled WGS sequence"/>
</dbReference>
<dbReference type="InterPro" id="IPR008972">
    <property type="entry name" value="Cupredoxin"/>
</dbReference>
<dbReference type="EMBL" id="JAUEPO010000004">
    <property type="protein sequence ID" value="KAK3324084.1"/>
    <property type="molecule type" value="Genomic_DNA"/>
</dbReference>
<dbReference type="PANTHER" id="PTHR34883:SF17">
    <property type="entry name" value="CUPREDOXIN"/>
    <property type="match status" value="1"/>
</dbReference>
<dbReference type="InterPro" id="IPR052953">
    <property type="entry name" value="Ser-rich/MCO-related"/>
</dbReference>
<gene>
    <name evidence="3" type="ORF">B0T19DRAFT_221365</name>
</gene>
<reference evidence="3" key="2">
    <citation type="submission" date="2023-06" db="EMBL/GenBank/DDBJ databases">
        <authorList>
            <consortium name="Lawrence Berkeley National Laboratory"/>
            <person name="Haridas S."/>
            <person name="Hensen N."/>
            <person name="Bonometti L."/>
            <person name="Westerberg I."/>
            <person name="Brannstrom I.O."/>
            <person name="Guillou S."/>
            <person name="Cros-Aarteil S."/>
            <person name="Calhoun S."/>
            <person name="Kuo A."/>
            <person name="Mondo S."/>
            <person name="Pangilinan J."/>
            <person name="Riley R."/>
            <person name="Labutti K."/>
            <person name="Andreopoulos B."/>
            <person name="Lipzen A."/>
            <person name="Chen C."/>
            <person name="Yanf M."/>
            <person name="Daum C."/>
            <person name="Ng V."/>
            <person name="Clum A."/>
            <person name="Steindorff A."/>
            <person name="Ohm R."/>
            <person name="Martin F."/>
            <person name="Silar P."/>
            <person name="Natvig D."/>
            <person name="Lalanne C."/>
            <person name="Gautier V."/>
            <person name="Ament-Velasquez S.L."/>
            <person name="Kruys A."/>
            <person name="Hutchinson M.I."/>
            <person name="Powell A.J."/>
            <person name="Barry K."/>
            <person name="Miller A.N."/>
            <person name="Grigoriev I.V."/>
            <person name="Debuchy R."/>
            <person name="Gladieux P."/>
            <person name="Thoren M.H."/>
            <person name="Johannesson H."/>
        </authorList>
    </citation>
    <scope>NUCLEOTIDE SEQUENCE</scope>
    <source>
        <strain evidence="3">SMH4131-1</strain>
    </source>
</reference>
<evidence type="ECO:0000313" key="3">
    <source>
        <dbReference type="EMBL" id="KAK3324084.1"/>
    </source>
</evidence>
<feature type="region of interest" description="Disordered" evidence="1">
    <location>
        <begin position="166"/>
        <end position="203"/>
    </location>
</feature>
<name>A0AAE0IFB2_9PEZI</name>
<keyword evidence="4" id="KW-1185">Reference proteome</keyword>
<evidence type="ECO:0000313" key="4">
    <source>
        <dbReference type="Proteomes" id="UP001286456"/>
    </source>
</evidence>
<evidence type="ECO:0000256" key="1">
    <source>
        <dbReference type="SAM" id="MobiDB-lite"/>
    </source>
</evidence>
<accession>A0AAE0IFB2</accession>
<proteinExistence type="predicted"/>
<comment type="caution">
    <text evidence="3">The sequence shown here is derived from an EMBL/GenBank/DDBJ whole genome shotgun (WGS) entry which is preliminary data.</text>
</comment>
<sequence length="229" mass="22758">MMSPLSKALLLASLAVQASSAYSTIKVVVGKTGLTFVPNNITAAVGDVLEFHFWAKNHSVVQGLWSDGCQPTTRGGFFSGFFPTPAGVANPKVFRVTLNDTDPLVFYCAQNTGSHCKNGMVGVVNPSGSNTLEAYLAKAQTATTAVAPPTVFGGVVLAPEGDTSTATTTVSVSESAAPTGTSAATGTSGSSGTTSTSASASPTRTNGAAALGVSFAGLAVAGAAAVVFV</sequence>
<dbReference type="SUPFAM" id="SSF49503">
    <property type="entry name" value="Cupredoxins"/>
    <property type="match status" value="1"/>
</dbReference>
<feature type="chain" id="PRO_5041998757" evidence="2">
    <location>
        <begin position="21"/>
        <end position="229"/>
    </location>
</feature>
<keyword evidence="2" id="KW-0732">Signal</keyword>
<dbReference type="Gene3D" id="2.60.40.420">
    <property type="entry name" value="Cupredoxins - blue copper proteins"/>
    <property type="match status" value="1"/>
</dbReference>
<protein>
    <submittedName>
        <fullName evidence="3">Extracellular serine-rich protein</fullName>
    </submittedName>
</protein>
<organism evidence="3 4">
    <name type="scientific">Cercophora scortea</name>
    <dbReference type="NCBI Taxonomy" id="314031"/>
    <lineage>
        <taxon>Eukaryota</taxon>
        <taxon>Fungi</taxon>
        <taxon>Dikarya</taxon>
        <taxon>Ascomycota</taxon>
        <taxon>Pezizomycotina</taxon>
        <taxon>Sordariomycetes</taxon>
        <taxon>Sordariomycetidae</taxon>
        <taxon>Sordariales</taxon>
        <taxon>Lasiosphaeriaceae</taxon>
        <taxon>Cercophora</taxon>
    </lineage>
</organism>
<dbReference type="CDD" id="cd00920">
    <property type="entry name" value="Cupredoxin"/>
    <property type="match status" value="1"/>
</dbReference>
<dbReference type="AlphaFoldDB" id="A0AAE0IFB2"/>
<dbReference type="PANTHER" id="PTHR34883">
    <property type="entry name" value="SERINE-RICH PROTEIN, PUTATIVE-RELATED-RELATED"/>
    <property type="match status" value="1"/>
</dbReference>
<reference evidence="3" key="1">
    <citation type="journal article" date="2023" name="Mol. Phylogenet. Evol.">
        <title>Genome-scale phylogeny and comparative genomics of the fungal order Sordariales.</title>
        <authorList>
            <person name="Hensen N."/>
            <person name="Bonometti L."/>
            <person name="Westerberg I."/>
            <person name="Brannstrom I.O."/>
            <person name="Guillou S."/>
            <person name="Cros-Aarteil S."/>
            <person name="Calhoun S."/>
            <person name="Haridas S."/>
            <person name="Kuo A."/>
            <person name="Mondo S."/>
            <person name="Pangilinan J."/>
            <person name="Riley R."/>
            <person name="LaButti K."/>
            <person name="Andreopoulos B."/>
            <person name="Lipzen A."/>
            <person name="Chen C."/>
            <person name="Yan M."/>
            <person name="Daum C."/>
            <person name="Ng V."/>
            <person name="Clum A."/>
            <person name="Steindorff A."/>
            <person name="Ohm R.A."/>
            <person name="Martin F."/>
            <person name="Silar P."/>
            <person name="Natvig D.O."/>
            <person name="Lalanne C."/>
            <person name="Gautier V."/>
            <person name="Ament-Velasquez S.L."/>
            <person name="Kruys A."/>
            <person name="Hutchinson M.I."/>
            <person name="Powell A.J."/>
            <person name="Barry K."/>
            <person name="Miller A.N."/>
            <person name="Grigoriev I.V."/>
            <person name="Debuchy R."/>
            <person name="Gladieux P."/>
            <person name="Hiltunen Thoren M."/>
            <person name="Johannesson H."/>
        </authorList>
    </citation>
    <scope>NUCLEOTIDE SEQUENCE</scope>
    <source>
        <strain evidence="3">SMH4131-1</strain>
    </source>
</reference>
<evidence type="ECO:0000256" key="2">
    <source>
        <dbReference type="SAM" id="SignalP"/>
    </source>
</evidence>
<feature type="signal peptide" evidence="2">
    <location>
        <begin position="1"/>
        <end position="20"/>
    </location>
</feature>